<sequence length="111" mass="13263">MQDIQNTIVNEDDVRREKCIREEVEDLLNQEEQMRAQKARCGWILKDDRNKRFFQTIVKQRRAKSSILQLKDRNENLTDKPEEIEGILVEHFKSSYEDQNALSVDDILQEL</sequence>
<evidence type="ECO:0000313" key="3">
    <source>
        <dbReference type="Proteomes" id="UP000737018"/>
    </source>
</evidence>
<keyword evidence="1" id="KW-0175">Coiled coil</keyword>
<dbReference type="OrthoDB" id="1302579at2759"/>
<protein>
    <submittedName>
        <fullName evidence="2">Uncharacterized protein</fullName>
    </submittedName>
</protein>
<organism evidence="2 3">
    <name type="scientific">Castanea mollissima</name>
    <name type="common">Chinese chestnut</name>
    <dbReference type="NCBI Taxonomy" id="60419"/>
    <lineage>
        <taxon>Eukaryota</taxon>
        <taxon>Viridiplantae</taxon>
        <taxon>Streptophyta</taxon>
        <taxon>Embryophyta</taxon>
        <taxon>Tracheophyta</taxon>
        <taxon>Spermatophyta</taxon>
        <taxon>Magnoliopsida</taxon>
        <taxon>eudicotyledons</taxon>
        <taxon>Gunneridae</taxon>
        <taxon>Pentapetalae</taxon>
        <taxon>rosids</taxon>
        <taxon>fabids</taxon>
        <taxon>Fagales</taxon>
        <taxon>Fagaceae</taxon>
        <taxon>Castanea</taxon>
    </lineage>
</organism>
<feature type="coiled-coil region" evidence="1">
    <location>
        <begin position="17"/>
        <end position="80"/>
    </location>
</feature>
<dbReference type="AlphaFoldDB" id="A0A8J4RY70"/>
<evidence type="ECO:0000313" key="2">
    <source>
        <dbReference type="EMBL" id="KAF3971566.1"/>
    </source>
</evidence>
<gene>
    <name evidence="2" type="ORF">CMV_004851</name>
</gene>
<dbReference type="Proteomes" id="UP000737018">
    <property type="component" value="Unassembled WGS sequence"/>
</dbReference>
<evidence type="ECO:0000256" key="1">
    <source>
        <dbReference type="SAM" id="Coils"/>
    </source>
</evidence>
<proteinExistence type="predicted"/>
<name>A0A8J4RY70_9ROSI</name>
<keyword evidence="3" id="KW-1185">Reference proteome</keyword>
<dbReference type="EMBL" id="JRKL02000415">
    <property type="protein sequence ID" value="KAF3971566.1"/>
    <property type="molecule type" value="Genomic_DNA"/>
</dbReference>
<accession>A0A8J4RY70</accession>
<comment type="caution">
    <text evidence="2">The sequence shown here is derived from an EMBL/GenBank/DDBJ whole genome shotgun (WGS) entry which is preliminary data.</text>
</comment>
<reference evidence="2" key="1">
    <citation type="submission" date="2020-03" db="EMBL/GenBank/DDBJ databases">
        <title>Castanea mollissima Vanexum genome sequencing.</title>
        <authorList>
            <person name="Staton M."/>
        </authorList>
    </citation>
    <scope>NUCLEOTIDE SEQUENCE</scope>
    <source>
        <tissue evidence="2">Leaf</tissue>
    </source>
</reference>